<dbReference type="InterPro" id="IPR036179">
    <property type="entry name" value="Ig-like_dom_sf"/>
</dbReference>
<dbReference type="Proteomes" id="UP000887568">
    <property type="component" value="Unplaced"/>
</dbReference>
<evidence type="ECO:0000256" key="1">
    <source>
        <dbReference type="ARBA" id="ARBA00004251"/>
    </source>
</evidence>
<evidence type="ECO:0000256" key="9">
    <source>
        <dbReference type="ARBA" id="ARBA00023180"/>
    </source>
</evidence>
<dbReference type="OrthoDB" id="10010359at2759"/>
<evidence type="ECO:0000256" key="5">
    <source>
        <dbReference type="ARBA" id="ARBA00022989"/>
    </source>
</evidence>
<dbReference type="EnsemblMetazoa" id="XM_038196792.1">
    <property type="protein sequence ID" value="XP_038052720.1"/>
    <property type="gene ID" value="LOC119725386"/>
</dbReference>
<dbReference type="Gene3D" id="2.60.40.10">
    <property type="entry name" value="Immunoglobulins"/>
    <property type="match status" value="1"/>
</dbReference>
<keyword evidence="7" id="KW-1015">Disulfide bond</keyword>
<dbReference type="GO" id="GO:0071222">
    <property type="term" value="P:cellular response to lipopolysaccharide"/>
    <property type="evidence" value="ECO:0007669"/>
    <property type="project" value="TreeGrafter"/>
</dbReference>
<evidence type="ECO:0000256" key="10">
    <source>
        <dbReference type="ARBA" id="ARBA00023319"/>
    </source>
</evidence>
<evidence type="ECO:0000259" key="13">
    <source>
        <dbReference type="PROSITE" id="PS50835"/>
    </source>
</evidence>
<keyword evidence="10" id="KW-0393">Immunoglobulin domain</keyword>
<evidence type="ECO:0000256" key="8">
    <source>
        <dbReference type="ARBA" id="ARBA00023170"/>
    </source>
</evidence>
<dbReference type="AlphaFoldDB" id="A0A913ZNN0"/>
<organism evidence="14 15">
    <name type="scientific">Patiria miniata</name>
    <name type="common">Bat star</name>
    <name type="synonym">Asterina miniata</name>
    <dbReference type="NCBI Taxonomy" id="46514"/>
    <lineage>
        <taxon>Eukaryota</taxon>
        <taxon>Metazoa</taxon>
        <taxon>Echinodermata</taxon>
        <taxon>Eleutherozoa</taxon>
        <taxon>Asterozoa</taxon>
        <taxon>Asteroidea</taxon>
        <taxon>Valvatacea</taxon>
        <taxon>Valvatida</taxon>
        <taxon>Asterinidae</taxon>
        <taxon>Patiria</taxon>
    </lineage>
</organism>
<proteinExistence type="predicted"/>
<keyword evidence="8" id="KW-0675">Receptor</keyword>
<feature type="transmembrane region" description="Helical" evidence="12">
    <location>
        <begin position="12"/>
        <end position="30"/>
    </location>
</feature>
<reference evidence="14" key="1">
    <citation type="submission" date="2022-11" db="UniProtKB">
        <authorList>
            <consortium name="EnsemblMetazoa"/>
        </authorList>
    </citation>
    <scope>IDENTIFICATION</scope>
</reference>
<evidence type="ECO:0000256" key="2">
    <source>
        <dbReference type="ARBA" id="ARBA00022475"/>
    </source>
</evidence>
<feature type="transmembrane region" description="Helical" evidence="12">
    <location>
        <begin position="298"/>
        <end position="318"/>
    </location>
</feature>
<feature type="domain" description="Ig-like" evidence="13">
    <location>
        <begin position="51"/>
        <end position="136"/>
    </location>
</feature>
<keyword evidence="9" id="KW-0325">Glycoprotein</keyword>
<dbReference type="GeneID" id="119725386"/>
<dbReference type="PROSITE" id="PS50835">
    <property type="entry name" value="IG_LIKE"/>
    <property type="match status" value="1"/>
</dbReference>
<keyword evidence="4" id="KW-0732">Signal</keyword>
<dbReference type="PANTHER" id="PTHR25466:SF9">
    <property type="entry name" value="FIBRONECTIN TYPE-III DOMAIN-CONTAINING PROTEIN"/>
    <property type="match status" value="1"/>
</dbReference>
<evidence type="ECO:0000256" key="3">
    <source>
        <dbReference type="ARBA" id="ARBA00022692"/>
    </source>
</evidence>
<sequence>MGFHSKNDLFGLFETLIWAAVGCYVLMSFVCCLVHNGRVQAIVLTRGGDLPPDEYTEVSAGQALTLTCSVSSHPDDQRSVRWLIGSLDNVITTNSEIRTADSRVSVYVFIENNHHTFSLHIANVTISDSGRYICSARWTGSYPYRWGNVYVSVKNFPQESPICSSNASDISPANQIVWCDSMQGYPNVTIRWTVESTSEELNGTLEHYTDETGQERVKNVLDLSQLTQPYANLVCTVTGSAFPGLNKTCNIIIILPVEPITSSLPPATQSVTTVQTKTDAQLTTTDARGSPGINTSTLVPAVVIPILLITLLVSLICIKQKRRGPGSKNRDNNPGRNSATSTTRDERNVSVIVPYSVTIMDNRGGTERPCQPAGETGHLGGRNSREAPYEVRIGPAGSAVVEKEPNKSKVTNSQNPNVSYINTVFGNADDYLVPNSHGPPESDSHYEHVNVDADNKRVTDVTSNTPLDETPYEVQLEVSRRSADYMEIPEPKTNTGDGHHPNDGARCKNPADDGGYLIANCHRTPEDDFHKYEQVNTSVAGNGPLA</sequence>
<protein>
    <recommendedName>
        <fullName evidence="13">Ig-like domain-containing protein</fullName>
    </recommendedName>
</protein>
<feature type="region of interest" description="Disordered" evidence="11">
    <location>
        <begin position="491"/>
        <end position="512"/>
    </location>
</feature>
<keyword evidence="6 12" id="KW-0472">Membrane</keyword>
<dbReference type="Pfam" id="PF07686">
    <property type="entry name" value="V-set"/>
    <property type="match status" value="1"/>
</dbReference>
<evidence type="ECO:0000313" key="14">
    <source>
        <dbReference type="EnsemblMetazoa" id="XP_038052720.1"/>
    </source>
</evidence>
<keyword evidence="5 12" id="KW-1133">Transmembrane helix</keyword>
<dbReference type="InterPro" id="IPR013783">
    <property type="entry name" value="Ig-like_fold"/>
</dbReference>
<evidence type="ECO:0000256" key="11">
    <source>
        <dbReference type="SAM" id="MobiDB-lite"/>
    </source>
</evidence>
<dbReference type="RefSeq" id="XP_038052720.1">
    <property type="nucleotide sequence ID" value="XM_038196792.1"/>
</dbReference>
<feature type="region of interest" description="Disordered" evidence="11">
    <location>
        <begin position="322"/>
        <end position="348"/>
    </location>
</feature>
<feature type="compositionally biased region" description="Basic and acidic residues" evidence="11">
    <location>
        <begin position="497"/>
        <end position="511"/>
    </location>
</feature>
<dbReference type="InterPro" id="IPR013106">
    <property type="entry name" value="Ig_V-set"/>
</dbReference>
<name>A0A913ZNN0_PATMI</name>
<dbReference type="InterPro" id="IPR051713">
    <property type="entry name" value="T-cell_Activation_Regulation"/>
</dbReference>
<dbReference type="InterPro" id="IPR007110">
    <property type="entry name" value="Ig-like_dom"/>
</dbReference>
<keyword evidence="2" id="KW-1003">Cell membrane</keyword>
<dbReference type="SUPFAM" id="SSF48726">
    <property type="entry name" value="Immunoglobulin"/>
    <property type="match status" value="1"/>
</dbReference>
<keyword evidence="3 12" id="KW-0812">Transmembrane</keyword>
<evidence type="ECO:0000256" key="4">
    <source>
        <dbReference type="ARBA" id="ARBA00022729"/>
    </source>
</evidence>
<comment type="subcellular location">
    <subcellularLocation>
        <location evidence="1">Cell membrane</location>
        <topology evidence="1">Single-pass type I membrane protein</topology>
    </subcellularLocation>
</comment>
<evidence type="ECO:0000256" key="12">
    <source>
        <dbReference type="SAM" id="Phobius"/>
    </source>
</evidence>
<dbReference type="GO" id="GO:0007166">
    <property type="term" value="P:cell surface receptor signaling pathway"/>
    <property type="evidence" value="ECO:0007669"/>
    <property type="project" value="TreeGrafter"/>
</dbReference>
<evidence type="ECO:0000256" key="6">
    <source>
        <dbReference type="ARBA" id="ARBA00023136"/>
    </source>
</evidence>
<accession>A0A913ZNN0</accession>
<evidence type="ECO:0000313" key="15">
    <source>
        <dbReference type="Proteomes" id="UP000887568"/>
    </source>
</evidence>
<dbReference type="SMART" id="SM00409">
    <property type="entry name" value="IG"/>
    <property type="match status" value="1"/>
</dbReference>
<evidence type="ECO:0000256" key="7">
    <source>
        <dbReference type="ARBA" id="ARBA00023157"/>
    </source>
</evidence>
<dbReference type="InterPro" id="IPR003599">
    <property type="entry name" value="Ig_sub"/>
</dbReference>
<keyword evidence="15" id="KW-1185">Reference proteome</keyword>
<dbReference type="GO" id="GO:0009897">
    <property type="term" value="C:external side of plasma membrane"/>
    <property type="evidence" value="ECO:0007669"/>
    <property type="project" value="TreeGrafter"/>
</dbReference>
<feature type="region of interest" description="Disordered" evidence="11">
    <location>
        <begin position="361"/>
        <end position="384"/>
    </location>
</feature>
<dbReference type="CDD" id="cd00096">
    <property type="entry name" value="Ig"/>
    <property type="match status" value="1"/>
</dbReference>
<dbReference type="PANTHER" id="PTHR25466">
    <property type="entry name" value="T-LYMPHOCYTE ACTIVATION ANTIGEN"/>
    <property type="match status" value="1"/>
</dbReference>
<dbReference type="GO" id="GO:0006955">
    <property type="term" value="P:immune response"/>
    <property type="evidence" value="ECO:0007669"/>
    <property type="project" value="TreeGrafter"/>
</dbReference>